<gene>
    <name evidence="4" type="ORF">CH376_07295</name>
    <name evidence="3" type="ORF">CH380_11515</name>
</gene>
<feature type="domain" description="Endonuclease/exonuclease/phosphatase" evidence="2">
    <location>
        <begin position="89"/>
        <end position="299"/>
    </location>
</feature>
<evidence type="ECO:0000256" key="1">
    <source>
        <dbReference type="SAM" id="Phobius"/>
    </source>
</evidence>
<dbReference type="Gene3D" id="3.60.10.10">
    <property type="entry name" value="Endonuclease/exonuclease/phosphatase"/>
    <property type="match status" value="1"/>
</dbReference>
<comment type="caution">
    <text evidence="3">The sequence shown here is derived from an EMBL/GenBank/DDBJ whole genome shotgun (WGS) entry which is preliminary data.</text>
</comment>
<name>A0A2M9YND3_9LEPT</name>
<feature type="transmembrane region" description="Helical" evidence="1">
    <location>
        <begin position="20"/>
        <end position="47"/>
    </location>
</feature>
<dbReference type="Proteomes" id="UP000232188">
    <property type="component" value="Unassembled WGS sequence"/>
</dbReference>
<organism evidence="3 6">
    <name type="scientific">Leptospira adleri</name>
    <dbReference type="NCBI Taxonomy" id="2023186"/>
    <lineage>
        <taxon>Bacteria</taxon>
        <taxon>Pseudomonadati</taxon>
        <taxon>Spirochaetota</taxon>
        <taxon>Spirochaetia</taxon>
        <taxon>Leptospirales</taxon>
        <taxon>Leptospiraceae</taxon>
        <taxon>Leptospira</taxon>
    </lineage>
</organism>
<dbReference type="GO" id="GO:0003824">
    <property type="term" value="F:catalytic activity"/>
    <property type="evidence" value="ECO:0007669"/>
    <property type="project" value="InterPro"/>
</dbReference>
<protein>
    <recommendedName>
        <fullName evidence="2">Endonuclease/exonuclease/phosphatase domain-containing protein</fullName>
    </recommendedName>
</protein>
<dbReference type="EMBL" id="NPDV01000009">
    <property type="protein sequence ID" value="PJZ53041.1"/>
    <property type="molecule type" value="Genomic_DNA"/>
</dbReference>
<dbReference type="EMBL" id="NPDU01000014">
    <property type="protein sequence ID" value="PJZ62597.1"/>
    <property type="molecule type" value="Genomic_DNA"/>
</dbReference>
<keyword evidence="1" id="KW-1133">Transmembrane helix</keyword>
<keyword evidence="1" id="KW-0472">Membrane</keyword>
<dbReference type="SUPFAM" id="SSF56219">
    <property type="entry name" value="DNase I-like"/>
    <property type="match status" value="1"/>
</dbReference>
<reference evidence="5 6" key="1">
    <citation type="submission" date="2017-07" db="EMBL/GenBank/DDBJ databases">
        <title>Leptospira spp. isolated from tropical soils.</title>
        <authorList>
            <person name="Thibeaux R."/>
            <person name="Iraola G."/>
            <person name="Ferres I."/>
            <person name="Bierque E."/>
            <person name="Girault D."/>
            <person name="Soupe-Gilbert M.-E."/>
            <person name="Picardeau M."/>
            <person name="Goarant C."/>
        </authorList>
    </citation>
    <scope>NUCLEOTIDE SEQUENCE [LARGE SCALE GENOMIC DNA]</scope>
    <source>
        <strain evidence="3 6">FH2-B-C1</strain>
        <strain evidence="4 5">FH2-B-D1</strain>
    </source>
</reference>
<accession>A0A2M9YND3</accession>
<proteinExistence type="predicted"/>
<dbReference type="Proteomes" id="UP000232149">
    <property type="component" value="Unassembled WGS sequence"/>
</dbReference>
<keyword evidence="5" id="KW-1185">Reference proteome</keyword>
<evidence type="ECO:0000313" key="4">
    <source>
        <dbReference type="EMBL" id="PJZ62597.1"/>
    </source>
</evidence>
<evidence type="ECO:0000313" key="6">
    <source>
        <dbReference type="Proteomes" id="UP000232188"/>
    </source>
</evidence>
<dbReference type="Pfam" id="PF03372">
    <property type="entry name" value="Exo_endo_phos"/>
    <property type="match status" value="1"/>
</dbReference>
<evidence type="ECO:0000259" key="2">
    <source>
        <dbReference type="Pfam" id="PF03372"/>
    </source>
</evidence>
<keyword evidence="1" id="KW-0812">Transmembrane</keyword>
<evidence type="ECO:0000313" key="3">
    <source>
        <dbReference type="EMBL" id="PJZ53041.1"/>
    </source>
</evidence>
<dbReference type="InterPro" id="IPR005135">
    <property type="entry name" value="Endo/exonuclease/phosphatase"/>
</dbReference>
<dbReference type="InterPro" id="IPR036691">
    <property type="entry name" value="Endo/exonu/phosph_ase_sf"/>
</dbReference>
<sequence length="309" mass="35186">MIKQGFKKRKVWKPGPSKEFFLSMFLIQPLLSARIFWKILLFFAALLNIESLKAQDLKLKLASFNAMFLYDEVGDGKKFPKGRIPRKDSDFEKIRTHLSKIDPDIIALQEVENEEAIWKILPTSFACSLTKTIAGYDQRVAICWKNKFQTVDAVHYSVLSLEPGLRGGVEAVLSIGNQNYSFLGVHLKAGNSKKDKKLRSRQLDVLNKILKLKKNYFLLGDMNSPLGKDNRSWNLLSKGLDLKNPGRYTKQTCWGHESLIDFILTDLSISNADFRQFPFPEDDGEFDGIPESERGLSDHCPVVLEIALE</sequence>
<dbReference type="AlphaFoldDB" id="A0A2M9YND3"/>
<evidence type="ECO:0000313" key="5">
    <source>
        <dbReference type="Proteomes" id="UP000232149"/>
    </source>
</evidence>